<feature type="domain" description="TonB-dependent receptor-like beta-barrel" evidence="11">
    <location>
        <begin position="514"/>
        <end position="1066"/>
    </location>
</feature>
<organism evidence="13 14">
    <name type="scientific">Sphingobacterium faecale</name>
    <dbReference type="NCBI Taxonomy" id="2803775"/>
    <lineage>
        <taxon>Bacteria</taxon>
        <taxon>Pseudomonadati</taxon>
        <taxon>Bacteroidota</taxon>
        <taxon>Sphingobacteriia</taxon>
        <taxon>Sphingobacteriales</taxon>
        <taxon>Sphingobacteriaceae</taxon>
        <taxon>Sphingobacterium</taxon>
    </lineage>
</organism>
<dbReference type="Gene3D" id="2.170.130.10">
    <property type="entry name" value="TonB-dependent receptor, plug domain"/>
    <property type="match status" value="1"/>
</dbReference>
<evidence type="ECO:0000256" key="3">
    <source>
        <dbReference type="ARBA" id="ARBA00022452"/>
    </source>
</evidence>
<keyword evidence="7 8" id="KW-0998">Cell outer membrane</keyword>
<evidence type="ECO:0000256" key="10">
    <source>
        <dbReference type="SAM" id="Phobius"/>
    </source>
</evidence>
<accession>A0ABS1R2S2</accession>
<dbReference type="InterPro" id="IPR036942">
    <property type="entry name" value="Beta-barrel_TonB_sf"/>
</dbReference>
<keyword evidence="2 8" id="KW-0813">Transport</keyword>
<dbReference type="NCBIfam" id="TIGR04057">
    <property type="entry name" value="SusC_RagA_signa"/>
    <property type="match status" value="1"/>
</dbReference>
<gene>
    <name evidence="13" type="ORF">JKG61_09635</name>
</gene>
<dbReference type="EMBL" id="JAERTY010000004">
    <property type="protein sequence ID" value="MBL1409010.1"/>
    <property type="molecule type" value="Genomic_DNA"/>
</dbReference>
<dbReference type="InterPro" id="IPR023997">
    <property type="entry name" value="TonB-dep_OMP_SusC/RagA_CS"/>
</dbReference>
<evidence type="ECO:0000256" key="8">
    <source>
        <dbReference type="PROSITE-ProRule" id="PRU01360"/>
    </source>
</evidence>
<sequence length="1099" mass="122515">MQILALNKAVCPWRIPLKILLIMKLILIMMTAMLLHVHANVLAQRISLNEKKASLQKVMDKISKQTGYDFLVLDYKLISDIKDITIQIQKTPLKEALDELLISRNLQYNIEDNSIVIREARRVAAVRNILTEDVQQQQYELQGEVRSLADGQAIEGASVTVDKKHTLTDREGRFTISVDKPTGVLTIKHIGYNEQRVAYENTATLIEISLIPSDNILDEAVVIGYGITTKRFNTGSVASIGSKDIAAQPVSNPLAALQGRLPGVIVEQNNGLPGAKFSVQIRGRNSIEQGNNPLFLIDGIPFDVDNGSNFSNTFNVNSPFNMINPDEIERIDVLKDAEATSIYGSRGANGVVLITTKAALRGRLQFHVFHNSGISNVSQMPKVLSPEKFRELRREAFKNDKVTPTLGNARDLIGLDTNIVNDWGSIIMGKTAHSRNSSLSLEGGSDMTSFRLSGALYSEGNVYPGDDGVSRASFTSILSHGRPRDRLSISTGLAYSYGKTSQAVAELAENLNKVPYGFRLIDEGGRLVWDDATKNYGNPLSYLYQTFESQNHRFFPTLRAKYRFMSNLSLSLNTGLTYDTYDESSKSPKMAKNPNEGLKGSASFTNTYNLSWNIEPQVDYTWSVASGIDAAFLVGGTLTRRTMNNNQMSAINYENDALLGTIKGAGSVTPSDRYSDYRYQGGFARVHLNLKKQFLIGASARRDGSSRFAVDNRYAFFGALSGAWIFTEVPLLKESKYLSFGKLRASYGTTGNDQIGDYMYLDNYKIANDGYNGISLQPMRLYNPTYGWEQFRKLDVGLELSFWDSRLSLNADYYKNTSDNQLVQYSLPDQTGFASILKNFPGKVRNQGFELAVTGHPLRTERIRWTSGINISWHRNKLLAFPDLESSTYNSSYAVGQPLDIMMGFRFEGVDPQTGNYQVTDTNGDGTFNYLDYVPIGHFRPRFYGGLNNTLSIGSFSMDIFFQFVQQNGRHPIYSSLSPLGSGLNVLDIVDDRWRKEGDVASYAKATRSFNATRTSYQWASNSDAVITDASYLRLKNINLMYSVPSSICSKLGVKRLTLSLRGQNLLTLTKYMGLDPEVQSLRSVPPLRIWNFGANLTF</sequence>
<dbReference type="SUPFAM" id="SSF56935">
    <property type="entry name" value="Porins"/>
    <property type="match status" value="1"/>
</dbReference>
<dbReference type="Gene3D" id="2.60.40.1120">
    <property type="entry name" value="Carboxypeptidase-like, regulatory domain"/>
    <property type="match status" value="1"/>
</dbReference>
<evidence type="ECO:0000259" key="11">
    <source>
        <dbReference type="Pfam" id="PF00593"/>
    </source>
</evidence>
<name>A0ABS1R2S2_9SPHI</name>
<protein>
    <submittedName>
        <fullName evidence="13">SusC/RagA family TonB-linked outer membrane protein</fullName>
    </submittedName>
</protein>
<evidence type="ECO:0000256" key="9">
    <source>
        <dbReference type="RuleBase" id="RU003357"/>
    </source>
</evidence>
<evidence type="ECO:0000256" key="1">
    <source>
        <dbReference type="ARBA" id="ARBA00004571"/>
    </source>
</evidence>
<dbReference type="InterPro" id="IPR037066">
    <property type="entry name" value="Plug_dom_sf"/>
</dbReference>
<dbReference type="InterPro" id="IPR039426">
    <property type="entry name" value="TonB-dep_rcpt-like"/>
</dbReference>
<evidence type="ECO:0000259" key="12">
    <source>
        <dbReference type="Pfam" id="PF07715"/>
    </source>
</evidence>
<evidence type="ECO:0000313" key="14">
    <source>
        <dbReference type="Proteomes" id="UP000625283"/>
    </source>
</evidence>
<keyword evidence="14" id="KW-1185">Reference proteome</keyword>
<keyword evidence="6 8" id="KW-0472">Membrane</keyword>
<dbReference type="Gene3D" id="2.40.170.20">
    <property type="entry name" value="TonB-dependent receptor, beta-barrel domain"/>
    <property type="match status" value="1"/>
</dbReference>
<dbReference type="PROSITE" id="PS52016">
    <property type="entry name" value="TONB_DEPENDENT_REC_3"/>
    <property type="match status" value="1"/>
</dbReference>
<reference evidence="13 14" key="1">
    <citation type="submission" date="2021-01" db="EMBL/GenBank/DDBJ databases">
        <title>C459-1 draft genome sequence.</title>
        <authorList>
            <person name="Zhang X.-F."/>
        </authorList>
    </citation>
    <scope>NUCLEOTIDE SEQUENCE [LARGE SCALE GENOMIC DNA]</scope>
    <source>
        <strain evidence="14">C459-1</strain>
    </source>
</reference>
<dbReference type="InterPro" id="IPR012910">
    <property type="entry name" value="Plug_dom"/>
</dbReference>
<keyword evidence="5 9" id="KW-0798">TonB box</keyword>
<evidence type="ECO:0000313" key="13">
    <source>
        <dbReference type="EMBL" id="MBL1409010.1"/>
    </source>
</evidence>
<dbReference type="Pfam" id="PF13715">
    <property type="entry name" value="CarbopepD_reg_2"/>
    <property type="match status" value="1"/>
</dbReference>
<evidence type="ECO:0000256" key="2">
    <source>
        <dbReference type="ARBA" id="ARBA00022448"/>
    </source>
</evidence>
<evidence type="ECO:0000256" key="7">
    <source>
        <dbReference type="ARBA" id="ARBA00023237"/>
    </source>
</evidence>
<dbReference type="InterPro" id="IPR023996">
    <property type="entry name" value="TonB-dep_OMP_SusC/RagA"/>
</dbReference>
<dbReference type="NCBIfam" id="TIGR04056">
    <property type="entry name" value="OMP_RagA_SusC"/>
    <property type="match status" value="1"/>
</dbReference>
<feature type="transmembrane region" description="Helical" evidence="10">
    <location>
        <begin position="21"/>
        <end position="39"/>
    </location>
</feature>
<keyword evidence="4 8" id="KW-0812">Transmembrane</keyword>
<comment type="similarity">
    <text evidence="8 9">Belongs to the TonB-dependent receptor family.</text>
</comment>
<keyword evidence="10" id="KW-1133">Transmembrane helix</keyword>
<dbReference type="Pfam" id="PF07715">
    <property type="entry name" value="Plug"/>
    <property type="match status" value="1"/>
</dbReference>
<feature type="domain" description="TonB-dependent receptor plug" evidence="12">
    <location>
        <begin position="231"/>
        <end position="351"/>
    </location>
</feature>
<dbReference type="Pfam" id="PF00593">
    <property type="entry name" value="TonB_dep_Rec_b-barrel"/>
    <property type="match status" value="1"/>
</dbReference>
<comment type="caution">
    <text evidence="13">The sequence shown here is derived from an EMBL/GenBank/DDBJ whole genome shotgun (WGS) entry which is preliminary data.</text>
</comment>
<comment type="subcellular location">
    <subcellularLocation>
        <location evidence="1 8">Cell outer membrane</location>
        <topology evidence="1 8">Multi-pass membrane protein</topology>
    </subcellularLocation>
</comment>
<dbReference type="SUPFAM" id="SSF49464">
    <property type="entry name" value="Carboxypeptidase regulatory domain-like"/>
    <property type="match status" value="1"/>
</dbReference>
<dbReference type="InterPro" id="IPR008969">
    <property type="entry name" value="CarboxyPept-like_regulatory"/>
</dbReference>
<evidence type="ECO:0000256" key="6">
    <source>
        <dbReference type="ARBA" id="ARBA00023136"/>
    </source>
</evidence>
<dbReference type="InterPro" id="IPR000531">
    <property type="entry name" value="Beta-barrel_TonB"/>
</dbReference>
<dbReference type="Proteomes" id="UP000625283">
    <property type="component" value="Unassembled WGS sequence"/>
</dbReference>
<keyword evidence="3 8" id="KW-1134">Transmembrane beta strand</keyword>
<evidence type="ECO:0000256" key="4">
    <source>
        <dbReference type="ARBA" id="ARBA00022692"/>
    </source>
</evidence>
<proteinExistence type="inferred from homology"/>
<evidence type="ECO:0000256" key="5">
    <source>
        <dbReference type="ARBA" id="ARBA00023077"/>
    </source>
</evidence>